<dbReference type="InterPro" id="IPR043502">
    <property type="entry name" value="DNA/RNA_pol_sf"/>
</dbReference>
<evidence type="ECO:0000256" key="2">
    <source>
        <dbReference type="SAM" id="MobiDB-lite"/>
    </source>
</evidence>
<dbReference type="EMBL" id="JACGWM010000016">
    <property type="protein sequence ID" value="KAL0322049.1"/>
    <property type="molecule type" value="Genomic_DNA"/>
</dbReference>
<keyword evidence="1" id="KW-0511">Multifunctional enzyme</keyword>
<protein>
    <submittedName>
        <fullName evidence="4">Retrovirus-related Pol polyprotein from transposon.6</fullName>
    </submittedName>
</protein>
<sequence>MVNGKEVHMLVGSGSTHKFINEKVVKALEIKIEPTTPIVKFNDIFQEPQSMPPVRNIEHMIELRPDAIPKKQQPYRYAYGQKTEIENIVRGMLKSGIIQEMIDELLDELHGAKYFSKIDLRSGYLQIRMRDEDVSKTSFITHSGHYEFLVMPLCNAPSTFQALMNHIFEPFLRKFVLVFFDDMLVYNKGWIDHFQHLRGVLELLRSQELYANKSKYSFAQQQVEYLAHVISVEGVATDPQKVQCMVNWPVSTTIKALRGFLGLTGYYRKFIKGYRKWNEEAEVAFSKLKEVMCSTPVLASPDFTKPFVVETDACGKGIVAVLMQEASIAKIFFDNIYKFHGLPVSIVIDRDKVFTSHFWRELFGLTRVSLDMSSAYHPQTDGQTERINQGLKITPFQALYGYPPNQLAIRPYLQRHHSKVDELMQSRVKSMQLLKENLLQHRMKTYVDKKRNEREFQVGDEMEGKSSVGSNASALRRGQASPVNLGSAKDVERDLCEVGDYGKQMTVALKSQ</sequence>
<dbReference type="Gene3D" id="3.10.10.10">
    <property type="entry name" value="HIV Type 1 Reverse Transcriptase, subunit A, domain 1"/>
    <property type="match status" value="1"/>
</dbReference>
<feature type="region of interest" description="Disordered" evidence="2">
    <location>
        <begin position="459"/>
        <end position="481"/>
    </location>
</feature>
<dbReference type="SUPFAM" id="SSF56672">
    <property type="entry name" value="DNA/RNA polymerases"/>
    <property type="match status" value="1"/>
</dbReference>
<evidence type="ECO:0000259" key="3">
    <source>
        <dbReference type="PROSITE" id="PS50994"/>
    </source>
</evidence>
<dbReference type="InterPro" id="IPR001584">
    <property type="entry name" value="Integrase_cat-core"/>
</dbReference>
<dbReference type="GO" id="GO:0003676">
    <property type="term" value="F:nucleic acid binding"/>
    <property type="evidence" value="ECO:0007669"/>
    <property type="project" value="InterPro"/>
</dbReference>
<reference evidence="4" key="2">
    <citation type="journal article" date="2024" name="Plant">
        <title>Genomic evolution and insights into agronomic trait innovations of Sesamum species.</title>
        <authorList>
            <person name="Miao H."/>
            <person name="Wang L."/>
            <person name="Qu L."/>
            <person name="Liu H."/>
            <person name="Sun Y."/>
            <person name="Le M."/>
            <person name="Wang Q."/>
            <person name="Wei S."/>
            <person name="Zheng Y."/>
            <person name="Lin W."/>
            <person name="Duan Y."/>
            <person name="Cao H."/>
            <person name="Xiong S."/>
            <person name="Wang X."/>
            <person name="Wei L."/>
            <person name="Li C."/>
            <person name="Ma Q."/>
            <person name="Ju M."/>
            <person name="Zhao R."/>
            <person name="Li G."/>
            <person name="Mu C."/>
            <person name="Tian Q."/>
            <person name="Mei H."/>
            <person name="Zhang T."/>
            <person name="Gao T."/>
            <person name="Zhang H."/>
        </authorList>
    </citation>
    <scope>NUCLEOTIDE SEQUENCE</scope>
    <source>
        <strain evidence="4">KEN8</strain>
    </source>
</reference>
<dbReference type="InterPro" id="IPR041577">
    <property type="entry name" value="RT_RNaseH_2"/>
</dbReference>
<dbReference type="Pfam" id="PF00078">
    <property type="entry name" value="RVT_1"/>
    <property type="match status" value="1"/>
</dbReference>
<reference evidence="4" key="1">
    <citation type="submission" date="2020-06" db="EMBL/GenBank/DDBJ databases">
        <authorList>
            <person name="Li T."/>
            <person name="Hu X."/>
            <person name="Zhang T."/>
            <person name="Song X."/>
            <person name="Zhang H."/>
            <person name="Dai N."/>
            <person name="Sheng W."/>
            <person name="Hou X."/>
            <person name="Wei L."/>
        </authorList>
    </citation>
    <scope>NUCLEOTIDE SEQUENCE</scope>
    <source>
        <strain evidence="4">KEN8</strain>
        <tissue evidence="4">Leaf</tissue>
    </source>
</reference>
<evidence type="ECO:0000313" key="4">
    <source>
        <dbReference type="EMBL" id="KAL0322049.1"/>
    </source>
</evidence>
<dbReference type="CDD" id="cd01647">
    <property type="entry name" value="RT_LTR"/>
    <property type="match status" value="1"/>
</dbReference>
<organism evidence="4">
    <name type="scientific">Sesamum calycinum</name>
    <dbReference type="NCBI Taxonomy" id="2727403"/>
    <lineage>
        <taxon>Eukaryota</taxon>
        <taxon>Viridiplantae</taxon>
        <taxon>Streptophyta</taxon>
        <taxon>Embryophyta</taxon>
        <taxon>Tracheophyta</taxon>
        <taxon>Spermatophyta</taxon>
        <taxon>Magnoliopsida</taxon>
        <taxon>eudicotyledons</taxon>
        <taxon>Gunneridae</taxon>
        <taxon>Pentapetalae</taxon>
        <taxon>asterids</taxon>
        <taxon>lamiids</taxon>
        <taxon>Lamiales</taxon>
        <taxon>Pedaliaceae</taxon>
        <taxon>Sesamum</taxon>
    </lineage>
</organism>
<dbReference type="PROSITE" id="PS50994">
    <property type="entry name" value="INTEGRASE"/>
    <property type="match status" value="1"/>
</dbReference>
<dbReference type="GO" id="GO:0015074">
    <property type="term" value="P:DNA integration"/>
    <property type="evidence" value="ECO:0007669"/>
    <property type="project" value="InterPro"/>
</dbReference>
<dbReference type="Gene3D" id="3.30.70.270">
    <property type="match status" value="2"/>
</dbReference>
<dbReference type="AlphaFoldDB" id="A0AAW2LS95"/>
<comment type="caution">
    <text evidence="4">The sequence shown here is derived from an EMBL/GenBank/DDBJ whole genome shotgun (WGS) entry which is preliminary data.</text>
</comment>
<dbReference type="InterPro" id="IPR036397">
    <property type="entry name" value="RNaseH_sf"/>
</dbReference>
<dbReference type="Pfam" id="PF17919">
    <property type="entry name" value="RT_RNaseH_2"/>
    <property type="match status" value="1"/>
</dbReference>
<dbReference type="PANTHER" id="PTHR37984">
    <property type="entry name" value="PROTEIN CBG26694"/>
    <property type="match status" value="1"/>
</dbReference>
<evidence type="ECO:0000256" key="1">
    <source>
        <dbReference type="ARBA" id="ARBA00023268"/>
    </source>
</evidence>
<gene>
    <name evidence="4" type="ORF">Scaly_2501300</name>
</gene>
<dbReference type="Gene3D" id="3.30.420.10">
    <property type="entry name" value="Ribonuclease H-like superfamily/Ribonuclease H"/>
    <property type="match status" value="1"/>
</dbReference>
<accession>A0AAW2LS95</accession>
<dbReference type="InterPro" id="IPR043128">
    <property type="entry name" value="Rev_trsase/Diguanyl_cyclase"/>
</dbReference>
<name>A0AAW2LS95_9LAMI</name>
<dbReference type="SUPFAM" id="SSF53098">
    <property type="entry name" value="Ribonuclease H-like"/>
    <property type="match status" value="1"/>
</dbReference>
<feature type="domain" description="Integrase catalytic" evidence="3">
    <location>
        <begin position="326"/>
        <end position="392"/>
    </location>
</feature>
<dbReference type="GO" id="GO:0003824">
    <property type="term" value="F:catalytic activity"/>
    <property type="evidence" value="ECO:0007669"/>
    <property type="project" value="UniProtKB-KW"/>
</dbReference>
<dbReference type="PANTHER" id="PTHR37984:SF5">
    <property type="entry name" value="PROTEIN NYNRIN-LIKE"/>
    <property type="match status" value="1"/>
</dbReference>
<proteinExistence type="predicted"/>
<dbReference type="InterPro" id="IPR012337">
    <property type="entry name" value="RNaseH-like_sf"/>
</dbReference>
<dbReference type="InterPro" id="IPR050951">
    <property type="entry name" value="Retrovirus_Pol_polyprotein"/>
</dbReference>
<dbReference type="InterPro" id="IPR000477">
    <property type="entry name" value="RT_dom"/>
</dbReference>